<dbReference type="InterPro" id="IPR003593">
    <property type="entry name" value="AAA+_ATPase"/>
</dbReference>
<dbReference type="InterPro" id="IPR003439">
    <property type="entry name" value="ABC_transporter-like_ATP-bd"/>
</dbReference>
<keyword evidence="3" id="KW-0547">Nucleotide-binding</keyword>
<evidence type="ECO:0000256" key="1">
    <source>
        <dbReference type="ARBA" id="ARBA00022448"/>
    </source>
</evidence>
<dbReference type="EMBL" id="CP078076">
    <property type="protein sequence ID" value="UPL10834.1"/>
    <property type="molecule type" value="Genomic_DNA"/>
</dbReference>
<dbReference type="PANTHER" id="PTHR43790">
    <property type="entry name" value="CARBOHYDRATE TRANSPORT ATP-BINDING PROTEIN MG119-RELATED"/>
    <property type="match status" value="1"/>
</dbReference>
<organism evidence="6 7">
    <name type="scientific">Microbacterium sufflavum</name>
    <dbReference type="NCBI Taxonomy" id="2851649"/>
    <lineage>
        <taxon>Bacteria</taxon>
        <taxon>Bacillati</taxon>
        <taxon>Actinomycetota</taxon>
        <taxon>Actinomycetes</taxon>
        <taxon>Micrococcales</taxon>
        <taxon>Microbacteriaceae</taxon>
        <taxon>Microbacterium</taxon>
    </lineage>
</organism>
<dbReference type="PROSITE" id="PS00211">
    <property type="entry name" value="ABC_TRANSPORTER_1"/>
    <property type="match status" value="2"/>
</dbReference>
<dbReference type="InterPro" id="IPR050107">
    <property type="entry name" value="ABC_carbohydrate_import_ATPase"/>
</dbReference>
<evidence type="ECO:0000256" key="2">
    <source>
        <dbReference type="ARBA" id="ARBA00022737"/>
    </source>
</evidence>
<name>A0ABY4IDL4_9MICO</name>
<dbReference type="Pfam" id="PF00005">
    <property type="entry name" value="ABC_tran"/>
    <property type="match status" value="2"/>
</dbReference>
<dbReference type="SUPFAM" id="SSF52540">
    <property type="entry name" value="P-loop containing nucleoside triphosphate hydrolases"/>
    <property type="match status" value="2"/>
</dbReference>
<sequence length="519" mass="55531">MRSPETNVILEARDITKSFNGVRALKGASLTLRAGEVHGLNGENGAGKSTLIKIITGFYQQDGGEVLLDGRPVRFQRPKDSQAAGISTVYQEVNLIPERTVAENILLGREPRRAGFLRKRAAVAEAQAILDRFGLGISARATLSSLSLGMQQMVAIVRAVAFEARAVILDEPTSALNGTEIDILFGVVRQLRDEGLAIMLVSHRMSELYELCDRFTVLRDGRFVLESTPAQLPPAELVAAMLGGIALNDTQRDPAQHRERMAALDDGDTVLDVEGLTWGNRLHDVSFAVRRGEIVGLLGLLGSGRTEICKAVYGAIRPDGGTIRLEGTALTRSSPARSLRAGIAYLSEDRRHEGIFPGLSVRENLTAAVLGRLSTFGVVRPREQSALVSRFADELRLKAAGVEQPISELSGGNQQKVLLARWIATEPKVVLLDDPTRGIDVGAKAEVHRVVRSLAERGIGVLVTSSETEELLALCDRLVVLSEGAVVGELDPLAVDPADVVGLLSAASAGSLTMTGGNP</sequence>
<dbReference type="RefSeq" id="WP_247982649.1">
    <property type="nucleotide sequence ID" value="NZ_CP078076.1"/>
</dbReference>
<keyword evidence="2" id="KW-0677">Repeat</keyword>
<dbReference type="SMART" id="SM00382">
    <property type="entry name" value="AAA"/>
    <property type="match status" value="2"/>
</dbReference>
<dbReference type="InterPro" id="IPR027417">
    <property type="entry name" value="P-loop_NTPase"/>
</dbReference>
<dbReference type="Gene3D" id="3.40.50.300">
    <property type="entry name" value="P-loop containing nucleotide triphosphate hydrolases"/>
    <property type="match status" value="2"/>
</dbReference>
<feature type="domain" description="ABC transporter" evidence="5">
    <location>
        <begin position="10"/>
        <end position="245"/>
    </location>
</feature>
<dbReference type="Proteomes" id="UP000831467">
    <property type="component" value="Chromosome"/>
</dbReference>
<evidence type="ECO:0000313" key="7">
    <source>
        <dbReference type="Proteomes" id="UP000831467"/>
    </source>
</evidence>
<evidence type="ECO:0000256" key="4">
    <source>
        <dbReference type="ARBA" id="ARBA00022840"/>
    </source>
</evidence>
<proteinExistence type="predicted"/>
<dbReference type="GO" id="GO:0005524">
    <property type="term" value="F:ATP binding"/>
    <property type="evidence" value="ECO:0007669"/>
    <property type="project" value="UniProtKB-KW"/>
</dbReference>
<dbReference type="PANTHER" id="PTHR43790:SF9">
    <property type="entry name" value="GALACTOFURANOSE TRANSPORTER ATP-BINDING PROTEIN YTFR"/>
    <property type="match status" value="1"/>
</dbReference>
<dbReference type="CDD" id="cd03216">
    <property type="entry name" value="ABC_Carb_Monos_I"/>
    <property type="match status" value="1"/>
</dbReference>
<keyword evidence="1" id="KW-0813">Transport</keyword>
<reference evidence="6 7" key="1">
    <citation type="submission" date="2021-06" db="EMBL/GenBank/DDBJ databases">
        <title>Genome-based taxonomic framework of Microbacterium strains isolated from marine environment, the description of four new species and reclassification of four preexisting species.</title>
        <authorList>
            <person name="Lee S.D."/>
            <person name="Kim S.-M."/>
            <person name="Byeon Y.-S."/>
            <person name="Yang H.L."/>
            <person name="Kim I.S."/>
        </authorList>
    </citation>
    <scope>NUCLEOTIDE SEQUENCE [LARGE SCALE GENOMIC DNA]</scope>
    <source>
        <strain evidence="6 7">SSW1-51</strain>
    </source>
</reference>
<protein>
    <submittedName>
        <fullName evidence="6">Sugar ABC transporter ATP-binding protein</fullName>
    </submittedName>
</protein>
<accession>A0ABY4IDL4</accession>
<keyword evidence="4 6" id="KW-0067">ATP-binding</keyword>
<dbReference type="InterPro" id="IPR017871">
    <property type="entry name" value="ABC_transporter-like_CS"/>
</dbReference>
<gene>
    <name evidence="6" type="ORF">KV394_06835</name>
</gene>
<feature type="domain" description="ABC transporter" evidence="5">
    <location>
        <begin position="264"/>
        <end position="508"/>
    </location>
</feature>
<dbReference type="CDD" id="cd03215">
    <property type="entry name" value="ABC_Carb_Monos_II"/>
    <property type="match status" value="1"/>
</dbReference>
<evidence type="ECO:0000256" key="3">
    <source>
        <dbReference type="ARBA" id="ARBA00022741"/>
    </source>
</evidence>
<evidence type="ECO:0000313" key="6">
    <source>
        <dbReference type="EMBL" id="UPL10834.1"/>
    </source>
</evidence>
<evidence type="ECO:0000259" key="5">
    <source>
        <dbReference type="PROSITE" id="PS50893"/>
    </source>
</evidence>
<keyword evidence="7" id="KW-1185">Reference proteome</keyword>
<dbReference type="PROSITE" id="PS50893">
    <property type="entry name" value="ABC_TRANSPORTER_2"/>
    <property type="match status" value="2"/>
</dbReference>